<accession>A0A9N9BN66</accession>
<comment type="caution">
    <text evidence="1">The sequence shown here is derived from an EMBL/GenBank/DDBJ whole genome shotgun (WGS) entry which is preliminary data.</text>
</comment>
<dbReference type="Proteomes" id="UP000789396">
    <property type="component" value="Unassembled WGS sequence"/>
</dbReference>
<proteinExistence type="predicted"/>
<keyword evidence="2" id="KW-1185">Reference proteome</keyword>
<protein>
    <submittedName>
        <fullName evidence="1">15300_t:CDS:1</fullName>
    </submittedName>
</protein>
<reference evidence="1" key="1">
    <citation type="submission" date="2021-06" db="EMBL/GenBank/DDBJ databases">
        <authorList>
            <person name="Kallberg Y."/>
            <person name="Tangrot J."/>
            <person name="Rosling A."/>
        </authorList>
    </citation>
    <scope>NUCLEOTIDE SEQUENCE</scope>
    <source>
        <strain evidence="1">IN212</strain>
    </source>
</reference>
<evidence type="ECO:0000313" key="1">
    <source>
        <dbReference type="EMBL" id="CAG8571528.1"/>
    </source>
</evidence>
<sequence length="56" mass="6523">MDSFQFQSFNEALDLIESDFNDDELDPCYGDELIAYQAIKEAGKIKRQNLMDFILN</sequence>
<name>A0A9N9BN66_9GLOM</name>
<dbReference type="AlphaFoldDB" id="A0A9N9BN66"/>
<dbReference type="OrthoDB" id="2445244at2759"/>
<organism evidence="1 2">
    <name type="scientific">Racocetra fulgida</name>
    <dbReference type="NCBI Taxonomy" id="60492"/>
    <lineage>
        <taxon>Eukaryota</taxon>
        <taxon>Fungi</taxon>
        <taxon>Fungi incertae sedis</taxon>
        <taxon>Mucoromycota</taxon>
        <taxon>Glomeromycotina</taxon>
        <taxon>Glomeromycetes</taxon>
        <taxon>Diversisporales</taxon>
        <taxon>Gigasporaceae</taxon>
        <taxon>Racocetra</taxon>
    </lineage>
</organism>
<dbReference type="EMBL" id="CAJVPZ010006266">
    <property type="protein sequence ID" value="CAG8571528.1"/>
    <property type="molecule type" value="Genomic_DNA"/>
</dbReference>
<evidence type="ECO:0000313" key="2">
    <source>
        <dbReference type="Proteomes" id="UP000789396"/>
    </source>
</evidence>
<gene>
    <name evidence="1" type="ORF">RFULGI_LOCUS5476</name>
</gene>